<dbReference type="InterPro" id="IPR038765">
    <property type="entry name" value="Papain-like_cys_pep_sf"/>
</dbReference>
<feature type="non-terminal residue" evidence="7">
    <location>
        <position position="295"/>
    </location>
</feature>
<proteinExistence type="inferred from homology"/>
<sequence>MLFYRLLIALIAVYGALAAVNGRCSSGNGVCISTSSCTKAGGTYVNGKCPNDAADIKCCNKNSCTVNGKTGTCKFTSDCNGTSYAGACPGPSNFKCCVENVTKCTYEGLTGTCMNKNSCNGFRVTGLCPGNADNQCCLPKNSCTANGKSGSCIPTGQCSGTSVSGKCPGGKNIQCCVSSGGGSVTGQQIVDFAMQFRGTPYLYGGESPATGFDCSGFTKYVYAHFGYNIPRNSGAQATAGRAVSKNNLQPGDLVCYSGHVAIYIGNNQVIHSPKTGDVVKVSNINMMKVTAYRRI</sequence>
<evidence type="ECO:0000256" key="3">
    <source>
        <dbReference type="ARBA" id="ARBA00022801"/>
    </source>
</evidence>
<evidence type="ECO:0000313" key="7">
    <source>
        <dbReference type="EMBL" id="ORX75945.1"/>
    </source>
</evidence>
<dbReference type="Pfam" id="PF00877">
    <property type="entry name" value="NLPC_P60"/>
    <property type="match status" value="1"/>
</dbReference>
<evidence type="ECO:0000259" key="6">
    <source>
        <dbReference type="PROSITE" id="PS51935"/>
    </source>
</evidence>
<organism evidence="7 8">
    <name type="scientific">Anaeromyces robustus</name>
    <dbReference type="NCBI Taxonomy" id="1754192"/>
    <lineage>
        <taxon>Eukaryota</taxon>
        <taxon>Fungi</taxon>
        <taxon>Fungi incertae sedis</taxon>
        <taxon>Chytridiomycota</taxon>
        <taxon>Chytridiomycota incertae sedis</taxon>
        <taxon>Neocallimastigomycetes</taxon>
        <taxon>Neocallimastigales</taxon>
        <taxon>Neocallimastigaceae</taxon>
        <taxon>Anaeromyces</taxon>
    </lineage>
</organism>
<dbReference type="InterPro" id="IPR000064">
    <property type="entry name" value="NLP_P60_dom"/>
</dbReference>
<dbReference type="Gene3D" id="3.90.1720.10">
    <property type="entry name" value="endopeptidase domain like (from Nostoc punctiforme)"/>
    <property type="match status" value="1"/>
</dbReference>
<accession>A0A1Y1WRD3</accession>
<keyword evidence="5" id="KW-0732">Signal</keyword>
<dbReference type="PANTHER" id="PTHR47053">
    <property type="entry name" value="MUREIN DD-ENDOPEPTIDASE MEPH-RELATED"/>
    <property type="match status" value="1"/>
</dbReference>
<feature type="chain" id="PRO_5012711311" description="NlpC/P60 domain-containing protein" evidence="5">
    <location>
        <begin position="19"/>
        <end position="295"/>
    </location>
</feature>
<dbReference type="OrthoDB" id="2251794at2759"/>
<evidence type="ECO:0000256" key="1">
    <source>
        <dbReference type="ARBA" id="ARBA00007074"/>
    </source>
</evidence>
<dbReference type="SUPFAM" id="SSF54001">
    <property type="entry name" value="Cysteine proteinases"/>
    <property type="match status" value="1"/>
</dbReference>
<dbReference type="PANTHER" id="PTHR47053:SF1">
    <property type="entry name" value="MUREIN DD-ENDOPEPTIDASE MEPH-RELATED"/>
    <property type="match status" value="1"/>
</dbReference>
<dbReference type="AlphaFoldDB" id="A0A1Y1WRD3"/>
<keyword evidence="2" id="KW-0645">Protease</keyword>
<evidence type="ECO:0000256" key="5">
    <source>
        <dbReference type="SAM" id="SignalP"/>
    </source>
</evidence>
<reference evidence="7 8" key="1">
    <citation type="submission" date="2016-08" db="EMBL/GenBank/DDBJ databases">
        <title>A Parts List for Fungal Cellulosomes Revealed by Comparative Genomics.</title>
        <authorList>
            <consortium name="DOE Joint Genome Institute"/>
            <person name="Haitjema C.H."/>
            <person name="Gilmore S.P."/>
            <person name="Henske J.K."/>
            <person name="Solomon K.V."/>
            <person name="De Groot R."/>
            <person name="Kuo A."/>
            <person name="Mondo S.J."/>
            <person name="Salamov A.A."/>
            <person name="Labutti K."/>
            <person name="Zhao Z."/>
            <person name="Chiniquy J."/>
            <person name="Barry K."/>
            <person name="Brewer H.M."/>
            <person name="Purvine S.O."/>
            <person name="Wright A.T."/>
            <person name="Boxma B."/>
            <person name="Van Alen T."/>
            <person name="Hackstein J.H."/>
            <person name="Baker S.E."/>
            <person name="Grigoriev I.V."/>
            <person name="O'Malley M.A."/>
        </authorList>
    </citation>
    <scope>NUCLEOTIDE SEQUENCE [LARGE SCALE GENOMIC DNA]</scope>
    <source>
        <strain evidence="7 8">S4</strain>
    </source>
</reference>
<evidence type="ECO:0000256" key="2">
    <source>
        <dbReference type="ARBA" id="ARBA00022670"/>
    </source>
</evidence>
<dbReference type="InterPro" id="IPR051202">
    <property type="entry name" value="Peptidase_C40"/>
</dbReference>
<dbReference type="GO" id="GO:0008234">
    <property type="term" value="F:cysteine-type peptidase activity"/>
    <property type="evidence" value="ECO:0007669"/>
    <property type="project" value="UniProtKB-KW"/>
</dbReference>
<dbReference type="PROSITE" id="PS51935">
    <property type="entry name" value="NLPC_P60"/>
    <property type="match status" value="1"/>
</dbReference>
<dbReference type="GO" id="GO:0006508">
    <property type="term" value="P:proteolysis"/>
    <property type="evidence" value="ECO:0007669"/>
    <property type="project" value="UniProtKB-KW"/>
</dbReference>
<evidence type="ECO:0000313" key="8">
    <source>
        <dbReference type="Proteomes" id="UP000193944"/>
    </source>
</evidence>
<dbReference type="Proteomes" id="UP000193944">
    <property type="component" value="Unassembled WGS sequence"/>
</dbReference>
<feature type="signal peptide" evidence="5">
    <location>
        <begin position="1"/>
        <end position="18"/>
    </location>
</feature>
<evidence type="ECO:0000256" key="4">
    <source>
        <dbReference type="ARBA" id="ARBA00022807"/>
    </source>
</evidence>
<comment type="caution">
    <text evidence="7">The sequence shown here is derived from an EMBL/GenBank/DDBJ whole genome shotgun (WGS) entry which is preliminary data.</text>
</comment>
<comment type="similarity">
    <text evidence="1">Belongs to the peptidase C40 family.</text>
</comment>
<keyword evidence="4" id="KW-0788">Thiol protease</keyword>
<dbReference type="EMBL" id="MCFG01000328">
    <property type="protein sequence ID" value="ORX75945.1"/>
    <property type="molecule type" value="Genomic_DNA"/>
</dbReference>
<feature type="domain" description="NlpC/P60" evidence="6">
    <location>
        <begin position="183"/>
        <end position="295"/>
    </location>
</feature>
<reference evidence="7 8" key="2">
    <citation type="submission" date="2016-08" db="EMBL/GenBank/DDBJ databases">
        <title>Pervasive Adenine N6-methylation of Active Genes in Fungi.</title>
        <authorList>
            <consortium name="DOE Joint Genome Institute"/>
            <person name="Mondo S.J."/>
            <person name="Dannebaum R.O."/>
            <person name="Kuo R.C."/>
            <person name="Labutti K."/>
            <person name="Haridas S."/>
            <person name="Kuo A."/>
            <person name="Salamov A."/>
            <person name="Ahrendt S.R."/>
            <person name="Lipzen A."/>
            <person name="Sullivan W."/>
            <person name="Andreopoulos W.B."/>
            <person name="Clum A."/>
            <person name="Lindquist E."/>
            <person name="Daum C."/>
            <person name="Ramamoorthy G.K."/>
            <person name="Gryganskyi A."/>
            <person name="Culley D."/>
            <person name="Magnuson J.K."/>
            <person name="James T.Y."/>
            <person name="O'Malley M.A."/>
            <person name="Stajich J.E."/>
            <person name="Spatafora J.W."/>
            <person name="Visel A."/>
            <person name="Grigoriev I.V."/>
        </authorList>
    </citation>
    <scope>NUCLEOTIDE SEQUENCE [LARGE SCALE GENOMIC DNA]</scope>
    <source>
        <strain evidence="7 8">S4</strain>
    </source>
</reference>
<keyword evidence="8" id="KW-1185">Reference proteome</keyword>
<gene>
    <name evidence="7" type="ORF">BCR32DRAFT_329588</name>
</gene>
<keyword evidence="3" id="KW-0378">Hydrolase</keyword>
<name>A0A1Y1WRD3_9FUNG</name>
<protein>
    <recommendedName>
        <fullName evidence="6">NlpC/P60 domain-containing protein</fullName>
    </recommendedName>
</protein>